<proteinExistence type="predicted"/>
<dbReference type="InterPro" id="IPR007534">
    <property type="entry name" value="LuxE"/>
</dbReference>
<keyword evidence="3" id="KW-1185">Reference proteome</keyword>
<protein>
    <submittedName>
        <fullName evidence="2">Long-chain fatty acid--CoA ligase</fullName>
    </submittedName>
</protein>
<feature type="domain" description="Acyl-protein synthetase LuxE" evidence="1">
    <location>
        <begin position="31"/>
        <end position="354"/>
    </location>
</feature>
<dbReference type="EMBL" id="CP035485">
    <property type="protein sequence ID" value="QDI93015.1"/>
    <property type="molecule type" value="Genomic_DNA"/>
</dbReference>
<dbReference type="GO" id="GO:0047474">
    <property type="term" value="F:long-chain fatty acid--protein ligase activity"/>
    <property type="evidence" value="ECO:0007669"/>
    <property type="project" value="InterPro"/>
</dbReference>
<evidence type="ECO:0000259" key="1">
    <source>
        <dbReference type="Pfam" id="PF04443"/>
    </source>
</evidence>
<dbReference type="KEGG" id="sale:EPH95_05505"/>
<dbReference type="GO" id="GO:0008218">
    <property type="term" value="P:bioluminescence"/>
    <property type="evidence" value="ECO:0007669"/>
    <property type="project" value="InterPro"/>
</dbReference>
<reference evidence="3" key="1">
    <citation type="submission" date="2019-01" db="EMBL/GenBank/DDBJ databases">
        <title>Genomic analysis of Salicibibacter sp. NKC3-5.</title>
        <authorList>
            <person name="Oh Y.J."/>
        </authorList>
    </citation>
    <scope>NUCLEOTIDE SEQUENCE [LARGE SCALE GENOMIC DNA]</scope>
    <source>
        <strain evidence="3">NKC3-5</strain>
    </source>
</reference>
<evidence type="ECO:0000313" key="3">
    <source>
        <dbReference type="Proteomes" id="UP000319756"/>
    </source>
</evidence>
<organism evidence="2 3">
    <name type="scientific">Salicibibacter halophilus</name>
    <dbReference type="NCBI Taxonomy" id="2502791"/>
    <lineage>
        <taxon>Bacteria</taxon>
        <taxon>Bacillati</taxon>
        <taxon>Bacillota</taxon>
        <taxon>Bacilli</taxon>
        <taxon>Bacillales</taxon>
        <taxon>Bacillaceae</taxon>
        <taxon>Salicibibacter</taxon>
    </lineage>
</organism>
<evidence type="ECO:0000313" key="2">
    <source>
        <dbReference type="EMBL" id="QDI93015.1"/>
    </source>
</evidence>
<keyword evidence="2" id="KW-0436">Ligase</keyword>
<dbReference type="Gene3D" id="3.40.50.12780">
    <property type="entry name" value="N-terminal domain of ligase-like"/>
    <property type="match status" value="1"/>
</dbReference>
<dbReference type="Proteomes" id="UP000319756">
    <property type="component" value="Chromosome"/>
</dbReference>
<dbReference type="Pfam" id="PF04443">
    <property type="entry name" value="LuxE"/>
    <property type="match status" value="1"/>
</dbReference>
<accession>A0A514LN58</accession>
<gene>
    <name evidence="2" type="ORF">EPH95_05505</name>
</gene>
<dbReference type="SUPFAM" id="SSF56801">
    <property type="entry name" value="Acetyl-CoA synthetase-like"/>
    <property type="match status" value="1"/>
</dbReference>
<dbReference type="AlphaFoldDB" id="A0A514LN58"/>
<name>A0A514LN58_9BACI</name>
<dbReference type="OrthoDB" id="182577at2"/>
<sequence length="364" mass="41234">MSLAYDEIKGKVRQFIMQEEHTNFAEMAKMVFFYQYQQNSPYRKYCRKRRVHPTSIQDVTQIPPVPIQAFKETVLVCSPEEELERIFMTSGTTNPDKRGKNGHRDLEVYDLSATIFFKENMMPDVNNMKMVILFPAGKEMPHSSLAHYLQLMKNTFGTEDSEYVASEKGFDELRLKEILAEAENKDEPVFLLGATFSFIHFLDTCKEEKLTFSLPAGSRVMDTGGAKGTSREVDPLELKRQLSKLFSIPEYACGNMYGMTELSSQLYDQTLRLQGPKTLKKPPHWVKTTIVDPETMKEKPEGETGIIVHYDLANFHSVAAVMTEDLGVKEGDSLYLLGRAEGAEVRGCSLAMESFLQADQGTAP</sequence>
<dbReference type="InterPro" id="IPR042099">
    <property type="entry name" value="ANL_N_sf"/>
</dbReference>